<gene>
    <name evidence="4" type="ORF">BRARA_F01517</name>
</gene>
<feature type="region of interest" description="Disordered" evidence="1">
    <location>
        <begin position="219"/>
        <end position="242"/>
    </location>
</feature>
<protein>
    <recommendedName>
        <fullName evidence="6">DUF4283 domain-containing protein</fullName>
    </recommendedName>
</protein>
<evidence type="ECO:0008006" key="6">
    <source>
        <dbReference type="Google" id="ProtNLM"/>
    </source>
</evidence>
<dbReference type="Proteomes" id="UP000264353">
    <property type="component" value="Chromosome A6"/>
</dbReference>
<dbReference type="Pfam" id="PF14111">
    <property type="entry name" value="DUF4283"/>
    <property type="match status" value="1"/>
</dbReference>
<dbReference type="Pfam" id="PF14392">
    <property type="entry name" value="zf-CCHC_4"/>
    <property type="match status" value="1"/>
</dbReference>
<dbReference type="InterPro" id="IPR025558">
    <property type="entry name" value="DUF4283"/>
</dbReference>
<dbReference type="AlphaFoldDB" id="A0A397YXL3"/>
<reference evidence="4 5" key="1">
    <citation type="submission" date="2018-06" db="EMBL/GenBank/DDBJ databases">
        <title>WGS assembly of Brassica rapa FPsc.</title>
        <authorList>
            <person name="Bowman J."/>
            <person name="Kohchi T."/>
            <person name="Yamato K."/>
            <person name="Jenkins J."/>
            <person name="Shu S."/>
            <person name="Ishizaki K."/>
            <person name="Yamaoka S."/>
            <person name="Nishihama R."/>
            <person name="Nakamura Y."/>
            <person name="Berger F."/>
            <person name="Adam C."/>
            <person name="Aki S."/>
            <person name="Althoff F."/>
            <person name="Araki T."/>
            <person name="Arteaga-Vazquez M."/>
            <person name="Balasubrmanian S."/>
            <person name="Bauer D."/>
            <person name="Boehm C."/>
            <person name="Briginshaw L."/>
            <person name="Caballero-Perez J."/>
            <person name="Catarino B."/>
            <person name="Chen F."/>
            <person name="Chiyoda S."/>
            <person name="Chovatia M."/>
            <person name="Davies K."/>
            <person name="Delmans M."/>
            <person name="Demura T."/>
            <person name="Dierschke T."/>
            <person name="Dolan L."/>
            <person name="Dorantes-Acosta A."/>
            <person name="Eklund D."/>
            <person name="Florent S."/>
            <person name="Flores-Sandoval E."/>
            <person name="Fujiyama A."/>
            <person name="Fukuzawa H."/>
            <person name="Galik B."/>
            <person name="Grimanelli D."/>
            <person name="Grimwood J."/>
            <person name="Grossniklaus U."/>
            <person name="Hamada T."/>
            <person name="Haseloff J."/>
            <person name="Hetherington A."/>
            <person name="Higo A."/>
            <person name="Hirakawa Y."/>
            <person name="Hundley H."/>
            <person name="Ikeda Y."/>
            <person name="Inoue K."/>
            <person name="Inoue S."/>
            <person name="Ishida S."/>
            <person name="Jia Q."/>
            <person name="Kakita M."/>
            <person name="Kanazawa T."/>
            <person name="Kawai Y."/>
            <person name="Kawashima T."/>
            <person name="Kennedy M."/>
            <person name="Kinose K."/>
            <person name="Kinoshita T."/>
            <person name="Kohara Y."/>
            <person name="Koide E."/>
            <person name="Komatsu K."/>
            <person name="Kopischke S."/>
            <person name="Kubo M."/>
            <person name="Kyozuka J."/>
            <person name="Lagercrantz U."/>
            <person name="Lin S."/>
            <person name="Lindquist E."/>
            <person name="Lipzen A."/>
            <person name="Lu C."/>
            <person name="Luna E."/>
            <person name="Martienssen R."/>
            <person name="Minamino N."/>
            <person name="Mizutani M."/>
            <person name="Mizutani M."/>
            <person name="Mochizuki N."/>
            <person name="Monte I."/>
            <person name="Mosher R."/>
            <person name="Nagasaki H."/>
            <person name="Nakagami H."/>
            <person name="Naramoto S."/>
            <person name="Nishitani K."/>
            <person name="Ohtani M."/>
            <person name="Okamoto T."/>
            <person name="Okumura M."/>
            <person name="Phillips J."/>
            <person name="Pollak B."/>
            <person name="Reinders A."/>
            <person name="Roevekamp M."/>
            <person name="Sano R."/>
            <person name="Sawa S."/>
            <person name="Schmid M."/>
            <person name="Shirakawa M."/>
            <person name="Solano R."/>
            <person name="Spunde A."/>
            <person name="Suetsugu N."/>
            <person name="Sugano S."/>
            <person name="Sugiyama A."/>
            <person name="Sun R."/>
            <person name="Suzuki Y."/>
            <person name="Takenaka M."/>
            <person name="Takezawa D."/>
            <person name="Tomogane H."/>
            <person name="Tsuzuki M."/>
            <person name="Ueda T."/>
            <person name="Umeda M."/>
            <person name="Ward J."/>
            <person name="Watanabe Y."/>
            <person name="Yazaki K."/>
            <person name="Yokoyama R."/>
            <person name="Yoshitake Y."/>
            <person name="Yotsui I."/>
            <person name="Zachgo S."/>
            <person name="Schmutz J."/>
        </authorList>
    </citation>
    <scope>NUCLEOTIDE SEQUENCE [LARGE SCALE GENOMIC DNA]</scope>
    <source>
        <strain evidence="5">cv. B-3</strain>
    </source>
</reference>
<organism evidence="4 5">
    <name type="scientific">Brassica campestris</name>
    <name type="common">Field mustard</name>
    <dbReference type="NCBI Taxonomy" id="3711"/>
    <lineage>
        <taxon>Eukaryota</taxon>
        <taxon>Viridiplantae</taxon>
        <taxon>Streptophyta</taxon>
        <taxon>Embryophyta</taxon>
        <taxon>Tracheophyta</taxon>
        <taxon>Spermatophyta</taxon>
        <taxon>Magnoliopsida</taxon>
        <taxon>eudicotyledons</taxon>
        <taxon>Gunneridae</taxon>
        <taxon>Pentapetalae</taxon>
        <taxon>rosids</taxon>
        <taxon>malvids</taxon>
        <taxon>Brassicales</taxon>
        <taxon>Brassicaceae</taxon>
        <taxon>Brassiceae</taxon>
        <taxon>Brassica</taxon>
    </lineage>
</organism>
<dbReference type="InterPro" id="IPR025836">
    <property type="entry name" value="Zn_knuckle_CX2CX4HX4C"/>
</dbReference>
<evidence type="ECO:0000313" key="5">
    <source>
        <dbReference type="Proteomes" id="UP000264353"/>
    </source>
</evidence>
<feature type="domain" description="DUF4283" evidence="2">
    <location>
        <begin position="36"/>
        <end position="112"/>
    </location>
</feature>
<evidence type="ECO:0000256" key="1">
    <source>
        <dbReference type="SAM" id="MobiDB-lite"/>
    </source>
</evidence>
<proteinExistence type="predicted"/>
<accession>A0A397YXL3</accession>
<dbReference type="InterPro" id="IPR040256">
    <property type="entry name" value="At4g02000-like"/>
</dbReference>
<evidence type="ECO:0000313" key="4">
    <source>
        <dbReference type="EMBL" id="RID58207.1"/>
    </source>
</evidence>
<dbReference type="PANTHER" id="PTHR31286:SF162">
    <property type="entry name" value="DUF4283 DOMAIN-CONTAINING PROTEIN-RELATED"/>
    <property type="match status" value="1"/>
</dbReference>
<name>A0A397YXL3_BRACM</name>
<dbReference type="PANTHER" id="PTHR31286">
    <property type="entry name" value="GLYCINE-RICH CELL WALL STRUCTURAL PROTEIN 1.8-LIKE"/>
    <property type="match status" value="1"/>
</dbReference>
<evidence type="ECO:0000259" key="3">
    <source>
        <dbReference type="Pfam" id="PF14392"/>
    </source>
</evidence>
<feature type="compositionally biased region" description="Acidic residues" evidence="1">
    <location>
        <begin position="220"/>
        <end position="242"/>
    </location>
</feature>
<dbReference type="EMBL" id="CM010633">
    <property type="protein sequence ID" value="RID58207.1"/>
    <property type="molecule type" value="Genomic_DNA"/>
</dbReference>
<sequence length="242" mass="27714">MADNLRRAIQDLNLGINDEPVPLSLEVCNEARRATQFSLMGRPTILRKQNLRGLMTALPRMWGLTGVVSGRIVDKKKFQFVFPSEDLLMSVLRRGPWAFNERMLVMQRWIPGMEDTMLNSIPLWVQIRGIPLEFLMEPVIRNIGDRMGEVITVDFNPESSGDVEFARVQLNWNINHPLRFQKNFQFSPGVNTLLKFRYERLRGFCDVCGVITHDSGDCVPTEEDLPVNEDHGEDTDDDGYCG</sequence>
<feature type="domain" description="Zinc knuckle CX2CX4HX4C" evidence="3">
    <location>
        <begin position="172"/>
        <end position="218"/>
    </location>
</feature>
<evidence type="ECO:0000259" key="2">
    <source>
        <dbReference type="Pfam" id="PF14111"/>
    </source>
</evidence>